<comment type="caution">
    <text evidence="3">The sequence shown here is derived from an EMBL/GenBank/DDBJ whole genome shotgun (WGS) entry which is preliminary data.</text>
</comment>
<evidence type="ECO:0000256" key="2">
    <source>
        <dbReference type="SAM" id="Phobius"/>
    </source>
</evidence>
<protein>
    <submittedName>
        <fullName evidence="3">Concanavalin A-like lectin/glucanase superfamily protein</fullName>
    </submittedName>
</protein>
<keyword evidence="3" id="KW-0430">Lectin</keyword>
<reference evidence="3 4" key="1">
    <citation type="submission" date="2019-03" db="EMBL/GenBank/DDBJ databases">
        <title>Genomic Encyclopedia of Type Strains, Phase IV (KMG-IV): sequencing the most valuable type-strain genomes for metagenomic binning, comparative biology and taxonomic classification.</title>
        <authorList>
            <person name="Goeker M."/>
        </authorList>
    </citation>
    <scope>NUCLEOTIDE SEQUENCE [LARGE SCALE GENOMIC DNA]</scope>
    <source>
        <strain evidence="3 4">DSM 45775</strain>
    </source>
</reference>
<sequence>MGTSLPDTDVDPDAVTAPLPLPLPPDTGRRTSIVPGVLAATVVVVLFAGALVWHLSGGRWQIITTPSMGTAAPVGSVVLTRPDTVIGVGEIVTFRPPAELGRSVTHRVVALETGPGGIGMKTRGDINGAVDPWTLHAPDLTGRVVLVLPGLGWLMWALPALIVGIVLLFWATRRWLPWLWAVPTRVLGLSLLLAAVSVWLRPFVGTVTLGSSADAGEATINLVSTGMLPTRVSADTGGVLDLVSGEKGVLVTPRPEQAGGNVLTSGVHMPWWLWIVMTAFWLLPMVYGLIAAHRHPLVDDAGPTAPGPPPAPPAPSAPDPGPRRGPGATSTFLGMALALALTIAPNPTLAAFTGTLTNTTNTAGAAPYFTCLGATAGFGSNYIAWPLDDANVANLATARSLTGGTTGTYNGLLGFTAAATRPCPRDTPARAVTINGSAVLTPYVATTSTTAIASTNVFSIVGWFRTNTVLGGRMIGWGSSRTGLTSGGYDRHLYMTNSGQLTFGVYPNATKTITSPNAYNDDAWHLAVATLSPAGMVLYVDGAQVAADPTTTTAEGGTTRTGWWRVGWDNLNGWPNAPTTYAWAGSMYDAAVMTTALTPAQVTQLYRSGT</sequence>
<dbReference type="EMBL" id="SNYO01000001">
    <property type="protein sequence ID" value="TDQ65405.1"/>
    <property type="molecule type" value="Genomic_DNA"/>
</dbReference>
<feature type="region of interest" description="Disordered" evidence="1">
    <location>
        <begin position="1"/>
        <end position="26"/>
    </location>
</feature>
<dbReference type="SUPFAM" id="SSF49899">
    <property type="entry name" value="Concanavalin A-like lectins/glucanases"/>
    <property type="match status" value="1"/>
</dbReference>
<dbReference type="Pfam" id="PF13385">
    <property type="entry name" value="Laminin_G_3"/>
    <property type="match status" value="1"/>
</dbReference>
<dbReference type="Gene3D" id="2.60.120.200">
    <property type="match status" value="1"/>
</dbReference>
<keyword evidence="2" id="KW-0812">Transmembrane</keyword>
<dbReference type="GO" id="GO:0004252">
    <property type="term" value="F:serine-type endopeptidase activity"/>
    <property type="evidence" value="ECO:0007669"/>
    <property type="project" value="InterPro"/>
</dbReference>
<name>A0A4R6VXW4_9PSEU</name>
<feature type="region of interest" description="Disordered" evidence="1">
    <location>
        <begin position="301"/>
        <end position="328"/>
    </location>
</feature>
<evidence type="ECO:0000256" key="1">
    <source>
        <dbReference type="SAM" id="MobiDB-lite"/>
    </source>
</evidence>
<feature type="compositionally biased region" description="Pro residues" evidence="1">
    <location>
        <begin position="305"/>
        <end position="320"/>
    </location>
</feature>
<feature type="transmembrane region" description="Helical" evidence="2">
    <location>
        <begin position="153"/>
        <end position="171"/>
    </location>
</feature>
<proteinExistence type="predicted"/>
<dbReference type="GO" id="GO:0006465">
    <property type="term" value="P:signal peptide processing"/>
    <property type="evidence" value="ECO:0007669"/>
    <property type="project" value="InterPro"/>
</dbReference>
<accession>A0A4R6VXW4</accession>
<dbReference type="InterPro" id="IPR019533">
    <property type="entry name" value="Peptidase_S26"/>
</dbReference>
<feature type="transmembrane region" description="Helical" evidence="2">
    <location>
        <begin position="33"/>
        <end position="55"/>
    </location>
</feature>
<evidence type="ECO:0000313" key="3">
    <source>
        <dbReference type="EMBL" id="TDQ65405.1"/>
    </source>
</evidence>
<keyword evidence="4" id="KW-1185">Reference proteome</keyword>
<dbReference type="GO" id="GO:0030246">
    <property type="term" value="F:carbohydrate binding"/>
    <property type="evidence" value="ECO:0007669"/>
    <property type="project" value="UniProtKB-KW"/>
</dbReference>
<organism evidence="3 4">
    <name type="scientific">Actinomycetospora succinea</name>
    <dbReference type="NCBI Taxonomy" id="663603"/>
    <lineage>
        <taxon>Bacteria</taxon>
        <taxon>Bacillati</taxon>
        <taxon>Actinomycetota</taxon>
        <taxon>Actinomycetes</taxon>
        <taxon>Pseudonocardiales</taxon>
        <taxon>Pseudonocardiaceae</taxon>
        <taxon>Actinomycetospora</taxon>
    </lineage>
</organism>
<evidence type="ECO:0000313" key="4">
    <source>
        <dbReference type="Proteomes" id="UP000295705"/>
    </source>
</evidence>
<feature type="transmembrane region" description="Helical" evidence="2">
    <location>
        <begin position="178"/>
        <end position="200"/>
    </location>
</feature>
<feature type="transmembrane region" description="Helical" evidence="2">
    <location>
        <begin position="271"/>
        <end position="290"/>
    </location>
</feature>
<dbReference type="AlphaFoldDB" id="A0A4R6VXW4"/>
<keyword evidence="2" id="KW-0472">Membrane</keyword>
<gene>
    <name evidence="3" type="ORF">EV188_101655</name>
</gene>
<dbReference type="CDD" id="cd06530">
    <property type="entry name" value="S26_SPase_I"/>
    <property type="match status" value="1"/>
</dbReference>
<dbReference type="InterPro" id="IPR013320">
    <property type="entry name" value="ConA-like_dom_sf"/>
</dbReference>
<keyword evidence="2" id="KW-1133">Transmembrane helix</keyword>
<dbReference type="Proteomes" id="UP000295705">
    <property type="component" value="Unassembled WGS sequence"/>
</dbReference>